<name>A0A0N4T444_BRUPA</name>
<keyword evidence="2" id="KW-1185">Reference proteome</keyword>
<dbReference type="AlphaFoldDB" id="A0A0N4T444"/>
<organism evidence="3">
    <name type="scientific">Brugia pahangi</name>
    <name type="common">Filarial nematode worm</name>
    <dbReference type="NCBI Taxonomy" id="6280"/>
    <lineage>
        <taxon>Eukaryota</taxon>
        <taxon>Metazoa</taxon>
        <taxon>Ecdysozoa</taxon>
        <taxon>Nematoda</taxon>
        <taxon>Chromadorea</taxon>
        <taxon>Rhabditida</taxon>
        <taxon>Spirurina</taxon>
        <taxon>Spiruromorpha</taxon>
        <taxon>Filarioidea</taxon>
        <taxon>Onchocercidae</taxon>
        <taxon>Brugia</taxon>
    </lineage>
</organism>
<evidence type="ECO:0000313" key="3">
    <source>
        <dbReference type="WBParaSite" id="BPAG_0000297401-mRNA-1"/>
    </source>
</evidence>
<protein>
    <submittedName>
        <fullName evidence="3">Protein kinase domain-containing protein</fullName>
    </submittedName>
</protein>
<sequence>MSKTNPLAIQLPPGTVIEGRFLFETLSMGRYSTVFKVEDKFDNRQKYCIKVFF</sequence>
<evidence type="ECO:0000313" key="1">
    <source>
        <dbReference type="EMBL" id="VDN84130.1"/>
    </source>
</evidence>
<dbReference type="STRING" id="6280.A0A0N4T444"/>
<reference evidence="3" key="1">
    <citation type="submission" date="2017-02" db="UniProtKB">
        <authorList>
            <consortium name="WormBaseParasite"/>
        </authorList>
    </citation>
    <scope>IDENTIFICATION</scope>
</reference>
<gene>
    <name evidence="1" type="ORF">BPAG_LOCUS2944</name>
</gene>
<proteinExistence type="predicted"/>
<accession>A0A0N4T444</accession>
<reference evidence="1 2" key="2">
    <citation type="submission" date="2018-11" db="EMBL/GenBank/DDBJ databases">
        <authorList>
            <consortium name="Pathogen Informatics"/>
        </authorList>
    </citation>
    <scope>NUCLEOTIDE SEQUENCE [LARGE SCALE GENOMIC DNA]</scope>
</reference>
<dbReference type="Proteomes" id="UP000278627">
    <property type="component" value="Unassembled WGS sequence"/>
</dbReference>
<dbReference type="WBParaSite" id="BPAG_0000297401-mRNA-1">
    <property type="protein sequence ID" value="BPAG_0000297401-mRNA-1"/>
    <property type="gene ID" value="BPAG_0000297401"/>
</dbReference>
<evidence type="ECO:0000313" key="2">
    <source>
        <dbReference type="Proteomes" id="UP000278627"/>
    </source>
</evidence>
<dbReference type="EMBL" id="UZAD01000609">
    <property type="protein sequence ID" value="VDN84130.1"/>
    <property type="molecule type" value="Genomic_DNA"/>
</dbReference>